<keyword evidence="4 5" id="KW-0949">S-adenosyl-L-methionine</keyword>
<keyword evidence="8" id="KW-1185">Reference proteome</keyword>
<keyword evidence="2 5" id="KW-0489">Methyltransferase</keyword>
<dbReference type="PANTHER" id="PTHR42786">
    <property type="entry name" value="TRNA/RRNA METHYLTRANSFERASE"/>
    <property type="match status" value="1"/>
</dbReference>
<feature type="domain" description="tRNA/rRNA methyltransferase SpoU type" evidence="6">
    <location>
        <begin position="14"/>
        <end position="163"/>
    </location>
</feature>
<reference evidence="7 8" key="1">
    <citation type="journal article" date="2015" name="Genome Announc.">
        <title>Complete Genome Sequence of a Novel Bacterium within the Family Rhodocyclaceae That Degrades Polycyclic Aromatic Hydrocarbons.</title>
        <authorList>
            <person name="Singleton D.R."/>
            <person name="Dickey A.N."/>
            <person name="Scholl E.H."/>
            <person name="Wright F.A."/>
            <person name="Aitken M.D."/>
        </authorList>
    </citation>
    <scope>NUCLEOTIDE SEQUENCE [LARGE SCALE GENOMIC DNA]</scope>
    <source>
        <strain evidence="8">PG1-Ca6</strain>
    </source>
</reference>
<keyword evidence="5" id="KW-0819">tRNA processing</keyword>
<dbReference type="Gene3D" id="3.40.1280.10">
    <property type="match status" value="1"/>
</dbReference>
<dbReference type="HOGENOM" id="CLU_056931_0_0_4"/>
<sequence length="247" mass="26176">MVSPLTVLPALDQIRVVLSHTSHPGNIGAAARAMKTMGLTRLVLVNPKIFPDAQAEAMAAGATDVLAAAQVVTSLSEALAGTILAVAMSARRRELAVPPVWAREAAAELVTAATTGEVALVFGNETAGLSNEELLQCRRWAMIPVNPAFSSLNVAAAVQVMCYELRLAGEVTGLPPEVSGAGLPANHEEVEHLVAHIERAAIASGFLDPATPKRLILRMRRLFSRAVIEKEEVNILRGLLTAFEKKP</sequence>
<dbReference type="PIRSF" id="PIRSF004808">
    <property type="entry name" value="LasT"/>
    <property type="match status" value="1"/>
</dbReference>
<keyword evidence="3 7" id="KW-0808">Transferase</keyword>
<comment type="function">
    <text evidence="5">Catalyzes the formation of 2'O-methylated cytidine (Cm32) or 2'O-methylated uridine (Um32) at position 32 in tRNA.</text>
</comment>
<dbReference type="GO" id="GO:0005829">
    <property type="term" value="C:cytosol"/>
    <property type="evidence" value="ECO:0007669"/>
    <property type="project" value="TreeGrafter"/>
</dbReference>
<dbReference type="InterPro" id="IPR001537">
    <property type="entry name" value="SpoU_MeTrfase"/>
</dbReference>
<evidence type="ECO:0000256" key="5">
    <source>
        <dbReference type="RuleBase" id="RU362024"/>
    </source>
</evidence>
<dbReference type="NCBIfam" id="TIGR00050">
    <property type="entry name" value="rRNA_methyl_1"/>
    <property type="match status" value="1"/>
</dbReference>
<dbReference type="FunFam" id="3.40.1280.10:FF:000006">
    <property type="entry name" value="Uncharacterized tRNA/rRNA methyltransferase HI_0380"/>
    <property type="match status" value="1"/>
</dbReference>
<evidence type="ECO:0000256" key="1">
    <source>
        <dbReference type="ARBA" id="ARBA00007228"/>
    </source>
</evidence>
<accession>A0A0C5IYB5</accession>
<dbReference type="GO" id="GO:0002128">
    <property type="term" value="P:tRNA nucleoside ribose methylation"/>
    <property type="evidence" value="ECO:0007669"/>
    <property type="project" value="TreeGrafter"/>
</dbReference>
<dbReference type="SUPFAM" id="SSF75217">
    <property type="entry name" value="alpha/beta knot"/>
    <property type="match status" value="1"/>
</dbReference>
<name>A0A0C5IYB5_9PROT</name>
<dbReference type="Pfam" id="PF00588">
    <property type="entry name" value="SpoU_methylase"/>
    <property type="match status" value="1"/>
</dbReference>
<evidence type="ECO:0000313" key="8">
    <source>
        <dbReference type="Proteomes" id="UP000061603"/>
    </source>
</evidence>
<evidence type="ECO:0000256" key="2">
    <source>
        <dbReference type="ARBA" id="ARBA00022603"/>
    </source>
</evidence>
<dbReference type="CDD" id="cd18093">
    <property type="entry name" value="SpoU-like_TrmJ"/>
    <property type="match status" value="1"/>
</dbReference>
<proteinExistence type="inferred from homology"/>
<keyword evidence="5" id="KW-0963">Cytoplasm</keyword>
<dbReference type="Proteomes" id="UP000061603">
    <property type="component" value="Chromosome"/>
</dbReference>
<evidence type="ECO:0000313" key="7">
    <source>
        <dbReference type="EMBL" id="AJP47722.1"/>
    </source>
</evidence>
<dbReference type="PANTHER" id="PTHR42786:SF2">
    <property type="entry name" value="TRNA (CYTIDINE_URIDINE-2'-O-)-METHYLTRANSFERASE TRMJ"/>
    <property type="match status" value="1"/>
</dbReference>
<dbReference type="GO" id="GO:0106339">
    <property type="term" value="F:tRNA (cytidine(32)-2'-O)-methyltransferase activity"/>
    <property type="evidence" value="ECO:0007669"/>
    <property type="project" value="RHEA"/>
</dbReference>
<dbReference type="STRING" id="1565605.PG1C_03100"/>
<dbReference type="Gene3D" id="1.10.8.590">
    <property type="match status" value="1"/>
</dbReference>
<comment type="catalytic activity">
    <reaction evidence="5">
        <text>uridine(32) in tRNA + S-adenosyl-L-methionine = 2'-O-methyluridine(32) in tRNA + S-adenosyl-L-homocysteine + H(+)</text>
        <dbReference type="Rhea" id="RHEA:42936"/>
        <dbReference type="Rhea" id="RHEA-COMP:10107"/>
        <dbReference type="Rhea" id="RHEA-COMP:10290"/>
        <dbReference type="ChEBI" id="CHEBI:15378"/>
        <dbReference type="ChEBI" id="CHEBI:57856"/>
        <dbReference type="ChEBI" id="CHEBI:59789"/>
        <dbReference type="ChEBI" id="CHEBI:65315"/>
        <dbReference type="ChEBI" id="CHEBI:74478"/>
        <dbReference type="EC" id="2.1.1.200"/>
    </reaction>
</comment>
<evidence type="ECO:0000259" key="6">
    <source>
        <dbReference type="Pfam" id="PF00588"/>
    </source>
</evidence>
<dbReference type="InterPro" id="IPR004384">
    <property type="entry name" value="RNA_MeTrfase_TrmJ/LasT"/>
</dbReference>
<evidence type="ECO:0000256" key="3">
    <source>
        <dbReference type="ARBA" id="ARBA00022679"/>
    </source>
</evidence>
<protein>
    <recommendedName>
        <fullName evidence="5">tRNA (cytidine/uridine-2'-O-)-methyltransferase TrmJ</fullName>
        <ecNumber evidence="5">2.1.1.200</ecNumber>
    </recommendedName>
    <alternativeName>
        <fullName evidence="5">tRNA (cytidine(32)/uridine(32)-2'-O)-methyltransferase</fullName>
    </alternativeName>
    <alternativeName>
        <fullName evidence="5">tRNA Cm32/Um32 methyltransferase</fullName>
    </alternativeName>
</protein>
<dbReference type="InterPro" id="IPR029028">
    <property type="entry name" value="Alpha/beta_knot_MTases"/>
</dbReference>
<evidence type="ECO:0000256" key="4">
    <source>
        <dbReference type="ARBA" id="ARBA00022691"/>
    </source>
</evidence>
<dbReference type="EC" id="2.1.1.200" evidence="5"/>
<dbReference type="EMBL" id="CP010554">
    <property type="protein sequence ID" value="AJP47722.1"/>
    <property type="molecule type" value="Genomic_DNA"/>
</dbReference>
<comment type="subunit">
    <text evidence="5">Homodimer.</text>
</comment>
<comment type="subcellular location">
    <subcellularLocation>
        <location evidence="5">Cytoplasm</location>
    </subcellularLocation>
</comment>
<comment type="catalytic activity">
    <reaction evidence="5">
        <text>cytidine(32) in tRNA + S-adenosyl-L-methionine = 2'-O-methylcytidine(32) in tRNA + S-adenosyl-L-homocysteine + H(+)</text>
        <dbReference type="Rhea" id="RHEA:42932"/>
        <dbReference type="Rhea" id="RHEA-COMP:10288"/>
        <dbReference type="Rhea" id="RHEA-COMP:10289"/>
        <dbReference type="ChEBI" id="CHEBI:15378"/>
        <dbReference type="ChEBI" id="CHEBI:57856"/>
        <dbReference type="ChEBI" id="CHEBI:59789"/>
        <dbReference type="ChEBI" id="CHEBI:74495"/>
        <dbReference type="ChEBI" id="CHEBI:82748"/>
        <dbReference type="EC" id="2.1.1.200"/>
    </reaction>
</comment>
<gene>
    <name evidence="5" type="primary">trmJ</name>
    <name evidence="7" type="ORF">PG1C_03100</name>
</gene>
<dbReference type="GO" id="GO:0003723">
    <property type="term" value="F:RNA binding"/>
    <property type="evidence" value="ECO:0007669"/>
    <property type="project" value="InterPro"/>
</dbReference>
<dbReference type="InterPro" id="IPR029026">
    <property type="entry name" value="tRNA_m1G_MTases_N"/>
</dbReference>
<dbReference type="AlphaFoldDB" id="A0A0C5IYB5"/>
<dbReference type="GO" id="GO:0160206">
    <property type="term" value="F:tRNA (cytidine(32)/uridine(32)-2'-O)-methyltransferase activity"/>
    <property type="evidence" value="ECO:0007669"/>
    <property type="project" value="UniProtKB-EC"/>
</dbReference>
<dbReference type="PATRIC" id="fig|1565605.3.peg.652"/>
<dbReference type="KEGG" id="rbu:PG1C_03100"/>
<comment type="similarity">
    <text evidence="1">Belongs to the class IV-like SAM-binding methyltransferase superfamily. RNA methyltransferase TrmH family.</text>
</comment>
<organism evidence="7 8">
    <name type="scientific">Rugosibacter aromaticivorans</name>
    <dbReference type="NCBI Taxonomy" id="1565605"/>
    <lineage>
        <taxon>Bacteria</taxon>
        <taxon>Pseudomonadati</taxon>
        <taxon>Pseudomonadota</taxon>
        <taxon>Betaproteobacteria</taxon>
        <taxon>Nitrosomonadales</taxon>
        <taxon>Sterolibacteriaceae</taxon>
        <taxon>Rugosibacter</taxon>
    </lineage>
</organism>